<proteinExistence type="predicted"/>
<reference evidence="1" key="1">
    <citation type="submission" date="2018-06" db="EMBL/GenBank/DDBJ databases">
        <authorList>
            <person name="Zhirakovskaya E."/>
        </authorList>
    </citation>
    <scope>NUCLEOTIDE SEQUENCE</scope>
</reference>
<name>A0A3B0TVR3_9ZZZZ</name>
<dbReference type="EMBL" id="UOEO01000149">
    <property type="protein sequence ID" value="VAW20840.1"/>
    <property type="molecule type" value="Genomic_DNA"/>
</dbReference>
<sequence>MTQKKNRLLRAFDAVIEARTRRAAHEIALYSERSGTQTRF</sequence>
<evidence type="ECO:0000313" key="1">
    <source>
        <dbReference type="EMBL" id="VAW20840.1"/>
    </source>
</evidence>
<organism evidence="1">
    <name type="scientific">hydrothermal vent metagenome</name>
    <dbReference type="NCBI Taxonomy" id="652676"/>
    <lineage>
        <taxon>unclassified sequences</taxon>
        <taxon>metagenomes</taxon>
        <taxon>ecological metagenomes</taxon>
    </lineage>
</organism>
<dbReference type="AlphaFoldDB" id="A0A3B0TVR3"/>
<gene>
    <name evidence="1" type="ORF">MNBD_ALPHA12-380</name>
</gene>
<protein>
    <submittedName>
        <fullName evidence="1">Uncharacterized protein</fullName>
    </submittedName>
</protein>
<accession>A0A3B0TVR3</accession>